<proteinExistence type="predicted"/>
<dbReference type="Gene3D" id="3.40.50.2300">
    <property type="match status" value="2"/>
</dbReference>
<sequence length="386" mass="41508">MKLRVLLTAIAAVMALPAAAQDTVKIGAILPMSGPFASYGRQMDNGMKLYMKQHGDVVAGKKIEVLVRDDTGPAPEITKRQAQELIVKDKVNLLAGFGLTPNGLAVAPLITEAKMPAVIMNAATSIITAKSPYFVRVSMTLPQVTAPMATWALQNGIKKVYVLVSDYGPGYDAEGQFKKTFTAGGGAIVGDVRVPLKSPDFSAYLQRIKDTNPQAVFLFLPAGEQGVAFMKGFHERGLDKAGIKLIATGDISDDSVIDSEGDAALGLITSHHYSDAHKSALNTAFLKGYAEIDPQMRPSFMAVAGYDGMALIYAALNKTGGSTDGDKFMAAVKGMKWESPRGPVMIDPATRDIVQNIYIRRVEKVKGHYYNVEFDTFKAVKDPGKQ</sequence>
<dbReference type="InterPro" id="IPR051010">
    <property type="entry name" value="BCAA_transport"/>
</dbReference>
<dbReference type="Pfam" id="PF13458">
    <property type="entry name" value="Peripla_BP_6"/>
    <property type="match status" value="1"/>
</dbReference>
<dbReference type="SUPFAM" id="SSF53822">
    <property type="entry name" value="Periplasmic binding protein-like I"/>
    <property type="match status" value="1"/>
</dbReference>
<dbReference type="GO" id="GO:0006865">
    <property type="term" value="P:amino acid transport"/>
    <property type="evidence" value="ECO:0007669"/>
    <property type="project" value="UniProtKB-KW"/>
</dbReference>
<dbReference type="PANTHER" id="PTHR30483:SF6">
    <property type="entry name" value="PERIPLASMIC BINDING PROTEIN OF ABC TRANSPORTER FOR NATURAL AMINO ACIDS"/>
    <property type="match status" value="1"/>
</dbReference>
<evidence type="ECO:0000256" key="2">
    <source>
        <dbReference type="ARBA" id="ARBA00022729"/>
    </source>
</evidence>
<reference evidence="5" key="1">
    <citation type="submission" date="2016-10" db="EMBL/GenBank/DDBJ databases">
        <title>Sequence of Gallionella enrichment culture.</title>
        <authorList>
            <person name="Poehlein A."/>
            <person name="Muehling M."/>
            <person name="Daniel R."/>
        </authorList>
    </citation>
    <scope>NUCLEOTIDE SEQUENCE</scope>
</reference>
<protein>
    <recommendedName>
        <fullName evidence="4">Leucine-binding protein domain-containing protein</fullName>
    </recommendedName>
</protein>
<dbReference type="InterPro" id="IPR028082">
    <property type="entry name" value="Peripla_BP_I"/>
</dbReference>
<dbReference type="EMBL" id="MLJW01000081">
    <property type="protein sequence ID" value="OIR01725.1"/>
    <property type="molecule type" value="Genomic_DNA"/>
</dbReference>
<keyword evidence="3" id="KW-0029">Amino-acid transport</keyword>
<evidence type="ECO:0000313" key="5">
    <source>
        <dbReference type="EMBL" id="OIR01725.1"/>
    </source>
</evidence>
<evidence type="ECO:0000259" key="4">
    <source>
        <dbReference type="Pfam" id="PF13458"/>
    </source>
</evidence>
<dbReference type="InterPro" id="IPR028081">
    <property type="entry name" value="Leu-bd"/>
</dbReference>
<dbReference type="InterPro" id="IPR000709">
    <property type="entry name" value="Leu_Ile_Val-bd"/>
</dbReference>
<gene>
    <name evidence="5" type="ORF">GALL_162270</name>
</gene>
<comment type="caution">
    <text evidence="5">The sequence shown here is derived from an EMBL/GenBank/DDBJ whole genome shotgun (WGS) entry which is preliminary data.</text>
</comment>
<dbReference type="PANTHER" id="PTHR30483">
    <property type="entry name" value="LEUCINE-SPECIFIC-BINDING PROTEIN"/>
    <property type="match status" value="1"/>
</dbReference>
<name>A0A1J5SC05_9ZZZZ</name>
<accession>A0A1J5SC05</accession>
<keyword evidence="2" id="KW-0732">Signal</keyword>
<dbReference type="CDD" id="cd20013">
    <property type="entry name" value="PBP1_RPA0985_benzoate-like"/>
    <property type="match status" value="1"/>
</dbReference>
<dbReference type="PRINTS" id="PR00337">
    <property type="entry name" value="LEUILEVALBP"/>
</dbReference>
<keyword evidence="1" id="KW-0813">Transport</keyword>
<feature type="domain" description="Leucine-binding protein" evidence="4">
    <location>
        <begin position="23"/>
        <end position="363"/>
    </location>
</feature>
<evidence type="ECO:0000256" key="1">
    <source>
        <dbReference type="ARBA" id="ARBA00022448"/>
    </source>
</evidence>
<dbReference type="AlphaFoldDB" id="A0A1J5SC05"/>
<organism evidence="5">
    <name type="scientific">mine drainage metagenome</name>
    <dbReference type="NCBI Taxonomy" id="410659"/>
    <lineage>
        <taxon>unclassified sequences</taxon>
        <taxon>metagenomes</taxon>
        <taxon>ecological metagenomes</taxon>
    </lineage>
</organism>
<evidence type="ECO:0000256" key="3">
    <source>
        <dbReference type="ARBA" id="ARBA00022970"/>
    </source>
</evidence>